<keyword evidence="4" id="KW-1185">Reference proteome</keyword>
<evidence type="ECO:0000256" key="1">
    <source>
        <dbReference type="ARBA" id="ARBA00022574"/>
    </source>
</evidence>
<keyword evidence="2" id="KW-0677">Repeat</keyword>
<dbReference type="PANTHER" id="PTHR16017">
    <property type="entry name" value="GASTRULATION DEFECTIVE PROTEIN 1-RELATED"/>
    <property type="match status" value="1"/>
</dbReference>
<dbReference type="InterPro" id="IPR051858">
    <property type="entry name" value="WD_repeat_GAD-1"/>
</dbReference>
<dbReference type="SUPFAM" id="SSF50978">
    <property type="entry name" value="WD40 repeat-like"/>
    <property type="match status" value="1"/>
</dbReference>
<dbReference type="InterPro" id="IPR015943">
    <property type="entry name" value="WD40/YVTN_repeat-like_dom_sf"/>
</dbReference>
<evidence type="ECO:0000256" key="2">
    <source>
        <dbReference type="ARBA" id="ARBA00022737"/>
    </source>
</evidence>
<evidence type="ECO:0000256" key="3">
    <source>
        <dbReference type="SAM" id="MobiDB-lite"/>
    </source>
</evidence>
<dbReference type="Proteomes" id="UP000887563">
    <property type="component" value="Unplaced"/>
</dbReference>
<dbReference type="InterPro" id="IPR036322">
    <property type="entry name" value="WD40_repeat_dom_sf"/>
</dbReference>
<dbReference type="Gene3D" id="2.130.10.10">
    <property type="entry name" value="YVTN repeat-like/Quinoprotein amine dehydrogenase"/>
    <property type="match status" value="1"/>
</dbReference>
<name>A0A914NU62_MELIC</name>
<keyword evidence="1" id="KW-0853">WD repeat</keyword>
<dbReference type="WBParaSite" id="Minc3s07694g41416">
    <property type="protein sequence ID" value="Minc3s07694g41416"/>
    <property type="gene ID" value="Minc3s07694g41416"/>
</dbReference>
<evidence type="ECO:0000313" key="4">
    <source>
        <dbReference type="Proteomes" id="UP000887563"/>
    </source>
</evidence>
<evidence type="ECO:0000313" key="5">
    <source>
        <dbReference type="WBParaSite" id="Minc3s07694g41416"/>
    </source>
</evidence>
<accession>A0A914NU62</accession>
<dbReference type="PANTHER" id="PTHR16017:SF0">
    <property type="entry name" value="WD REPEAT-CONTAINING PROTEIN 70"/>
    <property type="match status" value="1"/>
</dbReference>
<feature type="region of interest" description="Disordered" evidence="3">
    <location>
        <begin position="67"/>
        <end position="99"/>
    </location>
</feature>
<feature type="region of interest" description="Disordered" evidence="3">
    <location>
        <begin position="1"/>
        <end position="22"/>
    </location>
</feature>
<dbReference type="AlphaFoldDB" id="A0A914NU62"/>
<dbReference type="GO" id="GO:0035861">
    <property type="term" value="C:site of double-strand break"/>
    <property type="evidence" value="ECO:0007669"/>
    <property type="project" value="TreeGrafter"/>
</dbReference>
<feature type="compositionally biased region" description="Polar residues" evidence="3">
    <location>
        <begin position="1"/>
        <end position="19"/>
    </location>
</feature>
<dbReference type="GO" id="GO:0005634">
    <property type="term" value="C:nucleus"/>
    <property type="evidence" value="ECO:0007669"/>
    <property type="project" value="TreeGrafter"/>
</dbReference>
<proteinExistence type="predicted"/>
<sequence>MEQSSKNIKNTSSENTNSQKKARQFDFDLLFAQTIESKQTEQESADFSRISLQGGVDEITKIDRNVAGNKQEDDFVGPPIPENLKNSKQDDGDEDVVGPPLPSGFILDKNVLIENADDAGFDEDEINVSSVIPASYEVSVKTDTTKAITALAFDLQGAKFAIGTYSYSVILSRQIYPCESHVLNDLAFSNNAENLLVGSSSPILRLLDRQGSQWAETVRGDQYLVDPANTKGHTAAINSVCWHPLIYTPKFHLFLFFRTLRIWDINDYKDVTKCINTQRKLIKTKNSTGKRALATTCCYSRDG</sequence>
<reference evidence="5" key="1">
    <citation type="submission" date="2022-11" db="UniProtKB">
        <authorList>
            <consortium name="WormBaseParasite"/>
        </authorList>
    </citation>
    <scope>IDENTIFICATION</scope>
</reference>
<organism evidence="4 5">
    <name type="scientific">Meloidogyne incognita</name>
    <name type="common">Southern root-knot nematode worm</name>
    <name type="synonym">Oxyuris incognita</name>
    <dbReference type="NCBI Taxonomy" id="6306"/>
    <lineage>
        <taxon>Eukaryota</taxon>
        <taxon>Metazoa</taxon>
        <taxon>Ecdysozoa</taxon>
        <taxon>Nematoda</taxon>
        <taxon>Chromadorea</taxon>
        <taxon>Rhabditida</taxon>
        <taxon>Tylenchina</taxon>
        <taxon>Tylenchomorpha</taxon>
        <taxon>Tylenchoidea</taxon>
        <taxon>Meloidogynidae</taxon>
        <taxon>Meloidogyninae</taxon>
        <taxon>Meloidogyne</taxon>
        <taxon>Meloidogyne incognita group</taxon>
    </lineage>
</organism>
<protein>
    <submittedName>
        <fullName evidence="5">Uncharacterized protein</fullName>
    </submittedName>
</protein>